<evidence type="ECO:0000313" key="2">
    <source>
        <dbReference type="Proteomes" id="UP001634394"/>
    </source>
</evidence>
<gene>
    <name evidence="1" type="ORF">ACJMK2_025467</name>
</gene>
<reference evidence="1 2" key="1">
    <citation type="submission" date="2024-11" db="EMBL/GenBank/DDBJ databases">
        <title>Chromosome-level genome assembly of the freshwater bivalve Anodonta woodiana.</title>
        <authorList>
            <person name="Chen X."/>
        </authorList>
    </citation>
    <scope>NUCLEOTIDE SEQUENCE [LARGE SCALE GENOMIC DNA]</scope>
    <source>
        <strain evidence="1">MN2024</strain>
        <tissue evidence="1">Gills</tissue>
    </source>
</reference>
<comment type="caution">
    <text evidence="1">The sequence shown here is derived from an EMBL/GenBank/DDBJ whole genome shotgun (WGS) entry which is preliminary data.</text>
</comment>
<proteinExistence type="predicted"/>
<dbReference type="EMBL" id="JBJQND010000002">
    <property type="protein sequence ID" value="KAL3885404.1"/>
    <property type="molecule type" value="Genomic_DNA"/>
</dbReference>
<sequence>MPFANLDKYFGVKRKNDEDLNEIQNCAKVARTDSSDATLSKCKKVCDAWLSVWSQNFPWIDKIDYDGQTRAKCHCSTFSRHETSRDHLLAAEAHHAKQRKATVQHLVEDQKQQKLEGDCDSTKEAQFNTFYYIVKEGQTLNQYNKVIALQIKNKCPDLQEHKKLYTNEEIKMDMLETINSTLEEYICN</sequence>
<organism evidence="1 2">
    <name type="scientific">Sinanodonta woodiana</name>
    <name type="common">Chinese pond mussel</name>
    <name type="synonym">Anodonta woodiana</name>
    <dbReference type="NCBI Taxonomy" id="1069815"/>
    <lineage>
        <taxon>Eukaryota</taxon>
        <taxon>Metazoa</taxon>
        <taxon>Spiralia</taxon>
        <taxon>Lophotrochozoa</taxon>
        <taxon>Mollusca</taxon>
        <taxon>Bivalvia</taxon>
        <taxon>Autobranchia</taxon>
        <taxon>Heteroconchia</taxon>
        <taxon>Palaeoheterodonta</taxon>
        <taxon>Unionida</taxon>
        <taxon>Unionoidea</taxon>
        <taxon>Unionidae</taxon>
        <taxon>Unioninae</taxon>
        <taxon>Sinanodonta</taxon>
    </lineage>
</organism>
<accession>A0ABD3XGK8</accession>
<evidence type="ECO:0000313" key="1">
    <source>
        <dbReference type="EMBL" id="KAL3885404.1"/>
    </source>
</evidence>
<dbReference type="AlphaFoldDB" id="A0ABD3XGK8"/>
<protein>
    <submittedName>
        <fullName evidence="1">Uncharacterized protein</fullName>
    </submittedName>
</protein>
<dbReference type="Proteomes" id="UP001634394">
    <property type="component" value="Unassembled WGS sequence"/>
</dbReference>
<name>A0ABD3XGK8_SINWO</name>
<keyword evidence="2" id="KW-1185">Reference proteome</keyword>